<dbReference type="InterPro" id="IPR048283">
    <property type="entry name" value="AdoMetDC-like"/>
</dbReference>
<dbReference type="STRING" id="1263082.A0A068S937"/>
<sequence>MIIKTCGTTTLLAALPHVFTIAQKYCGYQKPLICFYSRKAFLFPKLQSEPHRSWKEEMNFMDMVFGKRGQVFTVGDSSSNAWYLYVMTREPHDIPINKNACDETLEILMSDLDPGVAKDFYCDDNITGAEGGMQASERTGILKLYPNAKMDSFQFEPCGYSANGLLEDGYFTIHVTPERGWSFASFETNIPASHSHGDHHHRQTTVSKTTSTVSPTLIRHVIDIFQPGSFLIILLSSSSNDLANKLEMLADVYQGYERLIQVYRSFDHYNLVFVQYERNIDSNHSE</sequence>
<evidence type="ECO:0000256" key="4">
    <source>
        <dbReference type="ARBA" id="ARBA00023115"/>
    </source>
</evidence>
<dbReference type="GO" id="GO:0006597">
    <property type="term" value="P:spermine biosynthetic process"/>
    <property type="evidence" value="ECO:0007669"/>
    <property type="project" value="TreeGrafter"/>
</dbReference>
<dbReference type="PANTHER" id="PTHR11570:SF0">
    <property type="entry name" value="S-ADENOSYLMETHIONINE DECARBOXYLASE PROENZYME"/>
    <property type="match status" value="1"/>
</dbReference>
<dbReference type="InterPro" id="IPR016067">
    <property type="entry name" value="S-AdoMet_deCO2ase_core"/>
</dbReference>
<reference evidence="6" key="1">
    <citation type="submission" date="2013-08" db="EMBL/GenBank/DDBJ databases">
        <title>Gene expansion shapes genome architecture in the human pathogen Lichtheimia corymbifera: an evolutionary genomics analysis in the ancient terrestrial Mucorales (Mucoromycotina).</title>
        <authorList>
            <person name="Schwartze V.U."/>
            <person name="Winter S."/>
            <person name="Shelest E."/>
            <person name="Marcet-Houben M."/>
            <person name="Horn F."/>
            <person name="Wehner S."/>
            <person name="Hoffmann K."/>
            <person name="Riege K."/>
            <person name="Sammeth M."/>
            <person name="Nowrousian M."/>
            <person name="Valiante V."/>
            <person name="Linde J."/>
            <person name="Jacobsen I.D."/>
            <person name="Marz M."/>
            <person name="Brakhage A.A."/>
            <person name="Gabaldon T."/>
            <person name="Bocker S."/>
            <person name="Voigt K."/>
        </authorList>
    </citation>
    <scope>NUCLEOTIDE SEQUENCE [LARGE SCALE GENOMIC DNA]</scope>
    <source>
        <strain evidence="6">FSU 9682</strain>
    </source>
</reference>
<keyword evidence="4" id="KW-0620">Polyamine biosynthesis</keyword>
<dbReference type="PANTHER" id="PTHR11570">
    <property type="entry name" value="S-ADENOSYLMETHIONINE DECARBOXYLASE"/>
    <property type="match status" value="1"/>
</dbReference>
<dbReference type="Pfam" id="PF01536">
    <property type="entry name" value="SAM_decarbox"/>
    <property type="match status" value="1"/>
</dbReference>
<dbReference type="GO" id="GO:0005829">
    <property type="term" value="C:cytosol"/>
    <property type="evidence" value="ECO:0007669"/>
    <property type="project" value="TreeGrafter"/>
</dbReference>
<dbReference type="EMBL" id="CBTN010000057">
    <property type="protein sequence ID" value="CDH58490.1"/>
    <property type="molecule type" value="Genomic_DNA"/>
</dbReference>
<comment type="caution">
    <text evidence="6">The sequence shown here is derived from an EMBL/GenBank/DDBJ whole genome shotgun (WGS) entry which is preliminary data.</text>
</comment>
<dbReference type="VEuPathDB" id="FungiDB:LCOR_09349.1"/>
<feature type="signal peptide" evidence="5">
    <location>
        <begin position="1"/>
        <end position="22"/>
    </location>
</feature>
<dbReference type="UniPathway" id="UPA00331">
    <property type="reaction ID" value="UER00451"/>
</dbReference>
<dbReference type="OrthoDB" id="1068353at2759"/>
<protein>
    <submittedName>
        <fullName evidence="6">S-adenosylmethionine decarboxylase proenzyme-like</fullName>
    </submittedName>
</protein>
<keyword evidence="5" id="KW-0732">Signal</keyword>
<accession>A0A068S937</accession>
<evidence type="ECO:0000256" key="1">
    <source>
        <dbReference type="ARBA" id="ARBA00004911"/>
    </source>
</evidence>
<dbReference type="Gene3D" id="3.60.90.10">
    <property type="entry name" value="S-adenosylmethionine decarboxylase"/>
    <property type="match status" value="1"/>
</dbReference>
<organism evidence="6 7">
    <name type="scientific">Lichtheimia corymbifera JMRC:FSU:9682</name>
    <dbReference type="NCBI Taxonomy" id="1263082"/>
    <lineage>
        <taxon>Eukaryota</taxon>
        <taxon>Fungi</taxon>
        <taxon>Fungi incertae sedis</taxon>
        <taxon>Mucoromycota</taxon>
        <taxon>Mucoromycotina</taxon>
        <taxon>Mucoromycetes</taxon>
        <taxon>Mucorales</taxon>
        <taxon>Lichtheimiaceae</taxon>
        <taxon>Lichtheimia</taxon>
    </lineage>
</organism>
<evidence type="ECO:0000313" key="7">
    <source>
        <dbReference type="Proteomes" id="UP000027586"/>
    </source>
</evidence>
<dbReference type="AlphaFoldDB" id="A0A068S937"/>
<evidence type="ECO:0000256" key="2">
    <source>
        <dbReference type="ARBA" id="ARBA00008466"/>
    </source>
</evidence>
<comment type="similarity">
    <text evidence="2">Belongs to the eukaryotic AdoMetDC family.</text>
</comment>
<proteinExistence type="inferred from homology"/>
<dbReference type="GO" id="GO:0004014">
    <property type="term" value="F:adenosylmethionine decarboxylase activity"/>
    <property type="evidence" value="ECO:0007669"/>
    <property type="project" value="InterPro"/>
</dbReference>
<dbReference type="GO" id="GO:0008295">
    <property type="term" value="P:spermidine biosynthetic process"/>
    <property type="evidence" value="ECO:0007669"/>
    <property type="project" value="UniProtKB-KW"/>
</dbReference>
<keyword evidence="7" id="KW-1185">Reference proteome</keyword>
<keyword evidence="3" id="KW-0745">Spermidine biosynthesis</keyword>
<evidence type="ECO:0000256" key="3">
    <source>
        <dbReference type="ARBA" id="ARBA00023066"/>
    </source>
</evidence>
<dbReference type="SUPFAM" id="SSF56276">
    <property type="entry name" value="S-adenosylmethionine decarboxylase"/>
    <property type="match status" value="1"/>
</dbReference>
<dbReference type="Proteomes" id="UP000027586">
    <property type="component" value="Unassembled WGS sequence"/>
</dbReference>
<comment type="pathway">
    <text evidence="1">Amine and polyamine biosynthesis; S-adenosylmethioninamine biosynthesis; S-adenosylmethioninamine from S-adenosyl-L-methionine: step 1/1.</text>
</comment>
<gene>
    <name evidence="6" type="ORF">LCOR_09349.1</name>
</gene>
<feature type="chain" id="PRO_5001655629" evidence="5">
    <location>
        <begin position="23"/>
        <end position="286"/>
    </location>
</feature>
<evidence type="ECO:0000256" key="5">
    <source>
        <dbReference type="SAM" id="SignalP"/>
    </source>
</evidence>
<name>A0A068S937_9FUNG</name>
<evidence type="ECO:0000313" key="6">
    <source>
        <dbReference type="EMBL" id="CDH58490.1"/>
    </source>
</evidence>